<proteinExistence type="inferred from homology"/>
<dbReference type="GO" id="GO:0005506">
    <property type="term" value="F:iron ion binding"/>
    <property type="evidence" value="ECO:0007669"/>
    <property type="project" value="InterPro"/>
</dbReference>
<keyword evidence="3 8" id="KW-0349">Heme</keyword>
<dbReference type="GO" id="GO:0004497">
    <property type="term" value="F:monooxygenase activity"/>
    <property type="evidence" value="ECO:0007669"/>
    <property type="project" value="UniProtKB-KW"/>
</dbReference>
<dbReference type="Pfam" id="PF00067">
    <property type="entry name" value="p450"/>
    <property type="match status" value="1"/>
</dbReference>
<evidence type="ECO:0000256" key="5">
    <source>
        <dbReference type="ARBA" id="ARBA00023002"/>
    </source>
</evidence>
<evidence type="ECO:0000256" key="2">
    <source>
        <dbReference type="ARBA" id="ARBA00010617"/>
    </source>
</evidence>
<evidence type="ECO:0000256" key="8">
    <source>
        <dbReference type="PIRSR" id="PIRSR602401-1"/>
    </source>
</evidence>
<dbReference type="GO" id="GO:0016705">
    <property type="term" value="F:oxidoreductase activity, acting on paired donors, with incorporation or reduction of molecular oxygen"/>
    <property type="evidence" value="ECO:0007669"/>
    <property type="project" value="InterPro"/>
</dbReference>
<accession>A0AAG5DC63</accession>
<evidence type="ECO:0000256" key="3">
    <source>
        <dbReference type="ARBA" id="ARBA00022617"/>
    </source>
</evidence>
<evidence type="ECO:0000256" key="4">
    <source>
        <dbReference type="ARBA" id="ARBA00022723"/>
    </source>
</evidence>
<dbReference type="PRINTS" id="PR00385">
    <property type="entry name" value="P450"/>
</dbReference>
<keyword evidence="5 9" id="KW-0560">Oxidoreductase</keyword>
<name>A0AAG5DC63_ANOAO</name>
<organism evidence="10 11">
    <name type="scientific">Anopheles atroparvus</name>
    <name type="common">European mosquito</name>
    <dbReference type="NCBI Taxonomy" id="41427"/>
    <lineage>
        <taxon>Eukaryota</taxon>
        <taxon>Metazoa</taxon>
        <taxon>Ecdysozoa</taxon>
        <taxon>Arthropoda</taxon>
        <taxon>Hexapoda</taxon>
        <taxon>Insecta</taxon>
        <taxon>Pterygota</taxon>
        <taxon>Neoptera</taxon>
        <taxon>Endopterygota</taxon>
        <taxon>Diptera</taxon>
        <taxon>Nematocera</taxon>
        <taxon>Culicoidea</taxon>
        <taxon>Culicidae</taxon>
        <taxon>Anophelinae</taxon>
        <taxon>Anopheles</taxon>
    </lineage>
</organism>
<sequence length="529" mass="60668">MALARPQVWSNVFFRGHVKPAVVSRRFLVSQPAANFDSKASEIADPDWTTARPFTEIPGPTFLQAIKGFQKGGRYSGLSLLQLHQRLREDYGDIVRVSGALGKRDLVLTYQPEDFEKVFRTEGHWPVRPGFESFAYYRQKERPEIFGGMGGLVTEHGEKWQKMRTIVNPVLMQPKTIKLYVDQVDEVAREFMRIVSELRDSKSELPVDFDQWLNRWALETMGVLALDTRLGVLKKEQSEEAKQIIGLVRDVFDLMYKLEVEVSFWKYFKTPTFKKLMGVFDDLTRIVMGKIDDAKLRLENTPSHSANQSVLEKLLKIDKHVAVIMSFDMLMAGIDTTSSGTTGILYCLAKNPDKQAKLREELRTIMPKKDSPLTPENMRNLPYLRACIKEGLRLIQPIAGNIRATGRDIVLQGYRIPKDMHVAMGNAVLQRSEQHFKQPGEYLPERWLTERPEDVPNGKDASPFIFLPFGFGSRSCIGKRLAMMEMEIITARLVRQFEMRWNYGELKFRTALINTAANPLQFQLKEVAE</sequence>
<dbReference type="InterPro" id="IPR001128">
    <property type="entry name" value="Cyt_P450"/>
</dbReference>
<keyword evidence="7 9" id="KW-0503">Monooxygenase</keyword>
<dbReference type="EnsemblMetazoa" id="ENSAATROPT009335">
    <property type="protein sequence ID" value="ENSAATROPP008445"/>
    <property type="gene ID" value="ENSAATROPG007602"/>
</dbReference>
<evidence type="ECO:0000256" key="9">
    <source>
        <dbReference type="RuleBase" id="RU000461"/>
    </source>
</evidence>
<dbReference type="InterPro" id="IPR017972">
    <property type="entry name" value="Cyt_P450_CS"/>
</dbReference>
<evidence type="ECO:0000313" key="11">
    <source>
        <dbReference type="Proteomes" id="UP000075880"/>
    </source>
</evidence>
<comment type="cofactor">
    <cofactor evidence="1 8">
        <name>heme</name>
        <dbReference type="ChEBI" id="CHEBI:30413"/>
    </cofactor>
</comment>
<keyword evidence="6 8" id="KW-0408">Iron</keyword>
<dbReference type="Gene3D" id="1.10.630.10">
    <property type="entry name" value="Cytochrome P450"/>
    <property type="match status" value="1"/>
</dbReference>
<dbReference type="PANTHER" id="PTHR24279">
    <property type="entry name" value="CYTOCHROME P450"/>
    <property type="match status" value="1"/>
</dbReference>
<dbReference type="PROSITE" id="PS00086">
    <property type="entry name" value="CYTOCHROME_P450"/>
    <property type="match status" value="1"/>
</dbReference>
<feature type="binding site" description="axial binding residue" evidence="8">
    <location>
        <position position="476"/>
    </location>
    <ligand>
        <name>heme</name>
        <dbReference type="ChEBI" id="CHEBI:30413"/>
    </ligand>
    <ligandPart>
        <name>Fe</name>
        <dbReference type="ChEBI" id="CHEBI:18248"/>
    </ligandPart>
</feature>
<dbReference type="AlphaFoldDB" id="A0AAG5DC63"/>
<dbReference type="CDD" id="cd11054">
    <property type="entry name" value="CYP24A1-like"/>
    <property type="match status" value="1"/>
</dbReference>
<keyword evidence="11" id="KW-1185">Reference proteome</keyword>
<keyword evidence="4 8" id="KW-0479">Metal-binding</keyword>
<evidence type="ECO:0000313" key="10">
    <source>
        <dbReference type="EnsemblMetazoa" id="ENSAATROPP008445"/>
    </source>
</evidence>
<evidence type="ECO:0000256" key="1">
    <source>
        <dbReference type="ARBA" id="ARBA00001971"/>
    </source>
</evidence>
<dbReference type="PANTHER" id="PTHR24279:SF120">
    <property type="entry name" value="CYTOCHROME P450"/>
    <property type="match status" value="1"/>
</dbReference>
<evidence type="ECO:0008006" key="12">
    <source>
        <dbReference type="Google" id="ProtNLM"/>
    </source>
</evidence>
<dbReference type="Proteomes" id="UP000075880">
    <property type="component" value="Unassembled WGS sequence"/>
</dbReference>
<evidence type="ECO:0000256" key="6">
    <source>
        <dbReference type="ARBA" id="ARBA00023004"/>
    </source>
</evidence>
<dbReference type="InterPro" id="IPR002401">
    <property type="entry name" value="Cyt_P450_E_grp-I"/>
</dbReference>
<dbReference type="FunFam" id="1.10.630.10:FF:000006">
    <property type="entry name" value="Cytochrome P450 302a1, mitochondrial"/>
    <property type="match status" value="1"/>
</dbReference>
<dbReference type="InterPro" id="IPR036396">
    <property type="entry name" value="Cyt_P450_sf"/>
</dbReference>
<dbReference type="PRINTS" id="PR00463">
    <property type="entry name" value="EP450I"/>
</dbReference>
<dbReference type="InterPro" id="IPR050479">
    <property type="entry name" value="CYP11_CYP27_families"/>
</dbReference>
<dbReference type="GO" id="GO:0020037">
    <property type="term" value="F:heme binding"/>
    <property type="evidence" value="ECO:0007669"/>
    <property type="project" value="InterPro"/>
</dbReference>
<comment type="similarity">
    <text evidence="2 9">Belongs to the cytochrome P450 family.</text>
</comment>
<dbReference type="SUPFAM" id="SSF48264">
    <property type="entry name" value="Cytochrome P450"/>
    <property type="match status" value="1"/>
</dbReference>
<evidence type="ECO:0000256" key="7">
    <source>
        <dbReference type="ARBA" id="ARBA00023033"/>
    </source>
</evidence>
<protein>
    <recommendedName>
        <fullName evidence="12">Cytochrome P450</fullName>
    </recommendedName>
</protein>
<reference evidence="10" key="1">
    <citation type="submission" date="2024-04" db="UniProtKB">
        <authorList>
            <consortium name="EnsemblMetazoa"/>
        </authorList>
    </citation>
    <scope>IDENTIFICATION</scope>
    <source>
        <strain evidence="10">EBRO</strain>
    </source>
</reference>